<dbReference type="PANTHER" id="PTHR47515">
    <property type="entry name" value="LOW CALCIUM RESPONSE LOCUS PROTEIN T"/>
    <property type="match status" value="1"/>
</dbReference>
<feature type="domain" description="Integrase catalytic" evidence="1">
    <location>
        <begin position="108"/>
        <end position="272"/>
    </location>
</feature>
<protein>
    <submittedName>
        <fullName evidence="2">Transposase InsO and inactivated derivatives</fullName>
    </submittedName>
</protein>
<dbReference type="InterPro" id="IPR025948">
    <property type="entry name" value="HTH-like_dom"/>
</dbReference>
<proteinExistence type="predicted"/>
<dbReference type="PANTHER" id="PTHR47515:SF1">
    <property type="entry name" value="BLR2054 PROTEIN"/>
    <property type="match status" value="1"/>
</dbReference>
<dbReference type="InterPro" id="IPR036397">
    <property type="entry name" value="RNaseH_sf"/>
</dbReference>
<dbReference type="InterPro" id="IPR048020">
    <property type="entry name" value="Transpos_IS3"/>
</dbReference>
<dbReference type="Gene3D" id="3.30.420.10">
    <property type="entry name" value="Ribonuclease H-like superfamily/Ribonuclease H"/>
    <property type="match status" value="1"/>
</dbReference>
<name>A0A1H0JGE8_9GAMM</name>
<dbReference type="NCBIfam" id="NF033516">
    <property type="entry name" value="transpos_IS3"/>
    <property type="match status" value="1"/>
</dbReference>
<dbReference type="PROSITE" id="PS50994">
    <property type="entry name" value="INTEGRASE"/>
    <property type="match status" value="1"/>
</dbReference>
<organism evidence="2 3">
    <name type="scientific">Vreelandella arcis</name>
    <dbReference type="NCBI Taxonomy" id="416873"/>
    <lineage>
        <taxon>Bacteria</taxon>
        <taxon>Pseudomonadati</taxon>
        <taxon>Pseudomonadota</taxon>
        <taxon>Gammaproteobacteria</taxon>
        <taxon>Oceanospirillales</taxon>
        <taxon>Halomonadaceae</taxon>
        <taxon>Vreelandella</taxon>
    </lineage>
</organism>
<evidence type="ECO:0000313" key="2">
    <source>
        <dbReference type="EMBL" id="SDO42662.1"/>
    </source>
</evidence>
<reference evidence="3" key="1">
    <citation type="submission" date="2016-10" db="EMBL/GenBank/DDBJ databases">
        <authorList>
            <person name="Varghese N."/>
            <person name="Submissions S."/>
        </authorList>
    </citation>
    <scope>NUCLEOTIDE SEQUENCE [LARGE SCALE GENOMIC DNA]</scope>
    <source>
        <strain evidence="3">CGMCC 1.6494</strain>
    </source>
</reference>
<evidence type="ECO:0000259" key="1">
    <source>
        <dbReference type="PROSITE" id="PS50994"/>
    </source>
</evidence>
<dbReference type="SUPFAM" id="SSF53098">
    <property type="entry name" value="Ribonuclease H-like"/>
    <property type="match status" value="1"/>
</dbReference>
<evidence type="ECO:0000313" key="3">
    <source>
        <dbReference type="Proteomes" id="UP000199677"/>
    </source>
</evidence>
<dbReference type="InterPro" id="IPR001584">
    <property type="entry name" value="Integrase_cat-core"/>
</dbReference>
<dbReference type="AlphaFoldDB" id="A0A1H0JGE8"/>
<dbReference type="GO" id="GO:0015074">
    <property type="term" value="P:DNA integration"/>
    <property type="evidence" value="ECO:0007669"/>
    <property type="project" value="InterPro"/>
</dbReference>
<dbReference type="Pfam" id="PF13683">
    <property type="entry name" value="rve_3"/>
    <property type="match status" value="1"/>
</dbReference>
<dbReference type="GO" id="GO:0003676">
    <property type="term" value="F:nucleic acid binding"/>
    <property type="evidence" value="ECO:0007669"/>
    <property type="project" value="InterPro"/>
</dbReference>
<dbReference type="Pfam" id="PF13276">
    <property type="entry name" value="HTH_21"/>
    <property type="match status" value="1"/>
</dbReference>
<keyword evidence="3" id="KW-1185">Reference proteome</keyword>
<accession>A0A1H0JGE8</accession>
<dbReference type="InterPro" id="IPR012337">
    <property type="entry name" value="RNaseH-like_sf"/>
</dbReference>
<dbReference type="Proteomes" id="UP000199677">
    <property type="component" value="Unassembled WGS sequence"/>
</dbReference>
<dbReference type="STRING" id="416873.SAMN04487951_1271"/>
<gene>
    <name evidence="2" type="ORF">SAMN04487951_1271</name>
</gene>
<dbReference type="EMBL" id="FNII01000027">
    <property type="protein sequence ID" value="SDO42662.1"/>
    <property type="molecule type" value="Genomic_DNA"/>
</dbReference>
<sequence>MVSAPARRDVVRFMVSRGLSERRALRVIRMSASALRYQRMPDRNQGLRERILALAHRHRRYGAGMIYLKLRQAGEPVNHKRVEHLYAEARLQVKRRKRKKVPTSERKPLGRPGAANQVWSMDFVFDRTADGRVIKSLTVVDGATHEAVAIVPERAIGGLFLTRILDHLALQRGLPSAIRTDNGKEFCGRAMLSWAHLRGVALFLIEPGKPNQNAYIESFNGRFRDECLNEHWFTSLHHAQVVIEAWRREYNEERPKKRLGGLTPSAYAEQLVVKHDKVTSDSKPGCY</sequence>